<evidence type="ECO:0000256" key="2">
    <source>
        <dbReference type="SAM" id="Phobius"/>
    </source>
</evidence>
<feature type="compositionally biased region" description="Basic and acidic residues" evidence="1">
    <location>
        <begin position="326"/>
        <end position="339"/>
    </location>
</feature>
<reference evidence="3 4" key="1">
    <citation type="submission" date="2018-12" db="EMBL/GenBank/DDBJ databases">
        <title>Venturia inaequalis Genome Resource.</title>
        <authorList>
            <person name="Lichtner F.J."/>
        </authorList>
    </citation>
    <scope>NUCLEOTIDE SEQUENCE [LARGE SCALE GENOMIC DNA]</scope>
    <source>
        <strain evidence="3 4">120213</strain>
    </source>
</reference>
<sequence length="405" mass="42860">MDFFVGGLVGLSSAVIGVAITHPWSAPVSISAPVIPETITSTIIGSKTATVTLEPTTTVFTTTTSANYSFQSPLNSYFQPENSILQFFRNITPLVATITLLLIIVILVLAFRLWILVLPLKNCDCGNVAAAIEDAQGQILERLPEQTIPVLPPPERPLVEAEPPRAGSSTAQTTGSGSSGHPVQQPAGFVMLVPHCHCQSLCSSSCASGAQPTHNSCNPNPTTTSNNQSHGPTPTTTTVVQCNCKCSSGATKDNEASTTPPLPTRTPSRPLPTGARSTATSGAPVATGNTQSLTNNISFNIRGNPKICVSRESAEEINFDISKVGDLDLGKLPDEHPNSDDDPFAFSGKGVRKNEPRTTSPRPPNSQQKELDLGNLLDEYSNPDDDPYAVPRKGVREKSGKVNIV</sequence>
<dbReference type="AlphaFoldDB" id="A0A8H3U8V2"/>
<feature type="region of interest" description="Disordered" evidence="1">
    <location>
        <begin position="147"/>
        <end position="184"/>
    </location>
</feature>
<evidence type="ECO:0000313" key="4">
    <source>
        <dbReference type="Proteomes" id="UP000447873"/>
    </source>
</evidence>
<feature type="region of interest" description="Disordered" evidence="1">
    <location>
        <begin position="326"/>
        <end position="405"/>
    </location>
</feature>
<accession>A0A8H3U8V2</accession>
<evidence type="ECO:0000256" key="1">
    <source>
        <dbReference type="SAM" id="MobiDB-lite"/>
    </source>
</evidence>
<feature type="compositionally biased region" description="Polar residues" evidence="1">
    <location>
        <begin position="357"/>
        <end position="368"/>
    </location>
</feature>
<comment type="caution">
    <text evidence="3">The sequence shown here is derived from an EMBL/GenBank/DDBJ whole genome shotgun (WGS) entry which is preliminary data.</text>
</comment>
<feature type="compositionally biased region" description="Low complexity" evidence="1">
    <location>
        <begin position="164"/>
        <end position="180"/>
    </location>
</feature>
<proteinExistence type="predicted"/>
<keyword evidence="2" id="KW-0472">Membrane</keyword>
<organism evidence="3 4">
    <name type="scientific">Venturia inaequalis</name>
    <name type="common">Apple scab fungus</name>
    <dbReference type="NCBI Taxonomy" id="5025"/>
    <lineage>
        <taxon>Eukaryota</taxon>
        <taxon>Fungi</taxon>
        <taxon>Dikarya</taxon>
        <taxon>Ascomycota</taxon>
        <taxon>Pezizomycotina</taxon>
        <taxon>Dothideomycetes</taxon>
        <taxon>Pleosporomycetidae</taxon>
        <taxon>Venturiales</taxon>
        <taxon>Venturiaceae</taxon>
        <taxon>Venturia</taxon>
    </lineage>
</organism>
<feature type="region of interest" description="Disordered" evidence="1">
    <location>
        <begin position="249"/>
        <end position="298"/>
    </location>
</feature>
<evidence type="ECO:0000313" key="3">
    <source>
        <dbReference type="EMBL" id="KAE9965882.1"/>
    </source>
</evidence>
<dbReference type="Proteomes" id="UP000447873">
    <property type="component" value="Unassembled WGS sequence"/>
</dbReference>
<feature type="transmembrane region" description="Helical" evidence="2">
    <location>
        <begin position="94"/>
        <end position="115"/>
    </location>
</feature>
<keyword evidence="2" id="KW-1133">Transmembrane helix</keyword>
<feature type="compositionally biased region" description="Polar residues" evidence="1">
    <location>
        <begin position="275"/>
        <end position="298"/>
    </location>
</feature>
<gene>
    <name evidence="3" type="ORF">EG328_009321</name>
</gene>
<name>A0A8H3U8V2_VENIN</name>
<feature type="compositionally biased region" description="Basic and acidic residues" evidence="1">
    <location>
        <begin position="394"/>
        <end position="405"/>
    </location>
</feature>
<dbReference type="EMBL" id="WNWS01000555">
    <property type="protein sequence ID" value="KAE9965882.1"/>
    <property type="molecule type" value="Genomic_DNA"/>
</dbReference>
<protein>
    <submittedName>
        <fullName evidence="3">Uncharacterized protein</fullName>
    </submittedName>
</protein>
<keyword evidence="2" id="KW-0812">Transmembrane</keyword>